<organism evidence="2">
    <name type="scientific">Camponotus floridanus</name>
    <name type="common">Florida carpenter ant</name>
    <dbReference type="NCBI Taxonomy" id="104421"/>
    <lineage>
        <taxon>Eukaryota</taxon>
        <taxon>Metazoa</taxon>
        <taxon>Ecdysozoa</taxon>
        <taxon>Arthropoda</taxon>
        <taxon>Hexapoda</taxon>
        <taxon>Insecta</taxon>
        <taxon>Pterygota</taxon>
        <taxon>Neoptera</taxon>
        <taxon>Endopterygota</taxon>
        <taxon>Hymenoptera</taxon>
        <taxon>Apocrita</taxon>
        <taxon>Aculeata</taxon>
        <taxon>Formicoidea</taxon>
        <taxon>Formicidae</taxon>
        <taxon>Formicinae</taxon>
        <taxon>Camponotus</taxon>
    </lineage>
</organism>
<evidence type="ECO:0000313" key="1">
    <source>
        <dbReference type="EMBL" id="EFN74603.1"/>
    </source>
</evidence>
<dbReference type="PANTHER" id="PTHR33480:SF5">
    <property type="entry name" value="SI:DKEY-51D8.9"/>
    <property type="match status" value="1"/>
</dbReference>
<proteinExistence type="predicted"/>
<feature type="non-terminal residue" evidence="1">
    <location>
        <position position="1"/>
    </location>
</feature>
<dbReference type="EMBL" id="GL434767">
    <property type="protein sequence ID" value="EFN74603.1"/>
    <property type="molecule type" value="Genomic_DNA"/>
</dbReference>
<name>E1ZW36_CAMFO</name>
<feature type="non-terminal residue" evidence="1">
    <location>
        <position position="85"/>
    </location>
</feature>
<dbReference type="InParanoid" id="E1ZW36"/>
<dbReference type="OrthoDB" id="7691871at2759"/>
<dbReference type="PANTHER" id="PTHR33480">
    <property type="entry name" value="SET DOMAIN-CONTAINING PROTEIN-RELATED"/>
    <property type="match status" value="1"/>
</dbReference>
<protein>
    <submittedName>
        <fullName evidence="1">Uncharacterized protein</fullName>
    </submittedName>
</protein>
<keyword evidence="2" id="KW-1185">Reference proteome</keyword>
<gene>
    <name evidence="1" type="ORF">EAG_00100</name>
</gene>
<dbReference type="AlphaFoldDB" id="E1ZW36"/>
<dbReference type="Proteomes" id="UP000000311">
    <property type="component" value="Unassembled WGS sequence"/>
</dbReference>
<evidence type="ECO:0000313" key="2">
    <source>
        <dbReference type="Proteomes" id="UP000000311"/>
    </source>
</evidence>
<reference evidence="1 2" key="1">
    <citation type="journal article" date="2010" name="Science">
        <title>Genomic comparison of the ants Camponotus floridanus and Harpegnathos saltator.</title>
        <authorList>
            <person name="Bonasio R."/>
            <person name="Zhang G."/>
            <person name="Ye C."/>
            <person name="Mutti N.S."/>
            <person name="Fang X."/>
            <person name="Qin N."/>
            <person name="Donahue G."/>
            <person name="Yang P."/>
            <person name="Li Q."/>
            <person name="Li C."/>
            <person name="Zhang P."/>
            <person name="Huang Z."/>
            <person name="Berger S.L."/>
            <person name="Reinberg D."/>
            <person name="Wang J."/>
            <person name="Liebig J."/>
        </authorList>
    </citation>
    <scope>NUCLEOTIDE SEQUENCE [LARGE SCALE GENOMIC DNA]</scope>
    <source>
        <strain evidence="2">C129</strain>
    </source>
</reference>
<accession>E1ZW36</accession>
<sequence>VHIFNRRRSGEIERILIEDFKNYETVNSNMKSDIFNSLSEENKKIAQKYVCFCIRGKLGRSVPVLLLSDLFECITLILKFREEAK</sequence>